<dbReference type="InterPro" id="IPR039306">
    <property type="entry name" value="MYOB"/>
</dbReference>
<dbReference type="AlphaFoldDB" id="A0AAE1YI13"/>
<feature type="region of interest" description="Disordered" evidence="6">
    <location>
        <begin position="297"/>
        <end position="335"/>
    </location>
</feature>
<dbReference type="Proteomes" id="UP001293254">
    <property type="component" value="Unassembled WGS sequence"/>
</dbReference>
<feature type="region of interest" description="Disordered" evidence="6">
    <location>
        <begin position="183"/>
        <end position="207"/>
    </location>
</feature>
<gene>
    <name evidence="9" type="ORF">Salat_1342500</name>
</gene>
<comment type="caution">
    <text evidence="9">The sequence shown here is derived from an EMBL/GenBank/DDBJ whole genome shotgun (WGS) entry which is preliminary data.</text>
</comment>
<keyword evidence="3 7" id="KW-1133">Transmembrane helix</keyword>
<evidence type="ECO:0000256" key="4">
    <source>
        <dbReference type="ARBA" id="ARBA00023136"/>
    </source>
</evidence>
<evidence type="ECO:0000256" key="6">
    <source>
        <dbReference type="SAM" id="MobiDB-lite"/>
    </source>
</evidence>
<evidence type="ECO:0000313" key="9">
    <source>
        <dbReference type="EMBL" id="KAK4430418.1"/>
    </source>
</evidence>
<dbReference type="PANTHER" id="PTHR31448">
    <property type="entry name" value="MYOSIN-BINDING PROTEIN 2"/>
    <property type="match status" value="1"/>
</dbReference>
<dbReference type="PANTHER" id="PTHR31448:SF3">
    <property type="entry name" value="MYOSIN-BINDING PROTEIN 2"/>
    <property type="match status" value="1"/>
</dbReference>
<sequence length="763" mass="85320">MAANKFATMLHKNCHKTVVVLVYAVLEWILILLLLLNSCFSCLIGKFSKYFGLKPSCPWCCRLDQIVDFKNVCEAHGTEISKLSYCSNHKRLAEFKNLCSDCSFSRPARDGTMHEISSTVAFLSWLSGSMSENGEESRCSCCDEVLSRKLYAPSVVFKPSWDVLGYIQKMLSVAEVIKAEQASETTARSKPLSQADQMNHCDDQLHSDGSQKAEVVEDYCSSVLSDGNGGNGYQNLGSFEVQEWESNPTDFTHQPTDESFCNEDDESVYITDMLLQSAGYVDSDRFICIELTDDTATASSQKTLTDSEEEHEDEQGNAEAEGIEGLDNIPESEGKDCNKLSIEAESKTACPELDDCGQSVGAAVPSDSANIELSEDSKLNNQETDNEKVGSGMEESFDGSVISEMEVDDEGLTTERLKTTVKAQRKALRALYAELEEERKAAAVAASETMAMITKLQEEKSAMQMEALQYQRMMEEQAEYDQEALQLLNDLMMKREKEKQELEKELEMYRNNVLDYEAREKMTVLRSTGDRSIDLNSEGEPDDISFDDTHQEHNLDDALEETGGNFDISLEDFEEERVCILEELKALEAKIFALHDNETPLSKDFDNCSHEEHGTLDTSMDNEKNFEGKTTGIMAKKLLPLFDATDDEFAEEVLDKKEISSHNAGDVNNVPNGAELETSKVVLLEELGHVYERLQALEADKEFLKHCMRSMMKGNKGMALLQEILQHLRDLRSSELSAINLAEIPLADASNEDWKTASTVFLA</sequence>
<evidence type="ECO:0000256" key="3">
    <source>
        <dbReference type="ARBA" id="ARBA00022989"/>
    </source>
</evidence>
<dbReference type="PROSITE" id="PS51775">
    <property type="entry name" value="GTD_BINDING"/>
    <property type="match status" value="1"/>
</dbReference>
<evidence type="ECO:0000256" key="2">
    <source>
        <dbReference type="ARBA" id="ARBA00022692"/>
    </source>
</evidence>
<feature type="compositionally biased region" description="Polar residues" evidence="6">
    <location>
        <begin position="183"/>
        <end position="197"/>
    </location>
</feature>
<proteinExistence type="predicted"/>
<feature type="compositionally biased region" description="Acidic residues" evidence="6">
    <location>
        <begin position="306"/>
        <end position="324"/>
    </location>
</feature>
<feature type="region of interest" description="Disordered" evidence="6">
    <location>
        <begin position="371"/>
        <end position="394"/>
    </location>
</feature>
<protein>
    <submittedName>
        <fullName evidence="9">Myosin-binding protein 3</fullName>
    </submittedName>
</protein>
<comment type="subcellular location">
    <subcellularLocation>
        <location evidence="1">Membrane</location>
        <topology evidence="1">Single-pass membrane protein</topology>
    </subcellularLocation>
</comment>
<accession>A0AAE1YI13</accession>
<keyword evidence="10" id="KW-1185">Reference proteome</keyword>
<evidence type="ECO:0000313" key="10">
    <source>
        <dbReference type="Proteomes" id="UP001293254"/>
    </source>
</evidence>
<reference evidence="9" key="2">
    <citation type="journal article" date="2024" name="Plant">
        <title>Genomic evolution and insights into agronomic trait innovations of Sesamum species.</title>
        <authorList>
            <person name="Miao H."/>
            <person name="Wang L."/>
            <person name="Qu L."/>
            <person name="Liu H."/>
            <person name="Sun Y."/>
            <person name="Le M."/>
            <person name="Wang Q."/>
            <person name="Wei S."/>
            <person name="Zheng Y."/>
            <person name="Lin W."/>
            <person name="Duan Y."/>
            <person name="Cao H."/>
            <person name="Xiong S."/>
            <person name="Wang X."/>
            <person name="Wei L."/>
            <person name="Li C."/>
            <person name="Ma Q."/>
            <person name="Ju M."/>
            <person name="Zhao R."/>
            <person name="Li G."/>
            <person name="Mu C."/>
            <person name="Tian Q."/>
            <person name="Mei H."/>
            <person name="Zhang T."/>
            <person name="Gao T."/>
            <person name="Zhang H."/>
        </authorList>
    </citation>
    <scope>NUCLEOTIDE SEQUENCE</scope>
    <source>
        <strain evidence="9">3651</strain>
    </source>
</reference>
<keyword evidence="4 7" id="KW-0472">Membrane</keyword>
<dbReference type="GO" id="GO:0080115">
    <property type="term" value="F:myosin XI tail binding"/>
    <property type="evidence" value="ECO:0007669"/>
    <property type="project" value="UniProtKB-ARBA"/>
</dbReference>
<keyword evidence="5" id="KW-0175">Coiled coil</keyword>
<feature type="coiled-coil region" evidence="5">
    <location>
        <begin position="418"/>
        <end position="519"/>
    </location>
</feature>
<dbReference type="GO" id="GO:0016020">
    <property type="term" value="C:membrane"/>
    <property type="evidence" value="ECO:0007669"/>
    <property type="project" value="UniProtKB-SubCell"/>
</dbReference>
<feature type="transmembrane region" description="Helical" evidence="7">
    <location>
        <begin position="20"/>
        <end position="44"/>
    </location>
</feature>
<keyword evidence="2 7" id="KW-0812">Transmembrane</keyword>
<evidence type="ECO:0000256" key="5">
    <source>
        <dbReference type="SAM" id="Coils"/>
    </source>
</evidence>
<evidence type="ECO:0000259" key="8">
    <source>
        <dbReference type="PROSITE" id="PS51775"/>
    </source>
</evidence>
<dbReference type="Pfam" id="PF04576">
    <property type="entry name" value="Zein-binding"/>
    <property type="match status" value="1"/>
</dbReference>
<feature type="domain" description="GTD-binding" evidence="8">
    <location>
        <begin position="412"/>
        <end position="510"/>
    </location>
</feature>
<organism evidence="9 10">
    <name type="scientific">Sesamum alatum</name>
    <dbReference type="NCBI Taxonomy" id="300844"/>
    <lineage>
        <taxon>Eukaryota</taxon>
        <taxon>Viridiplantae</taxon>
        <taxon>Streptophyta</taxon>
        <taxon>Embryophyta</taxon>
        <taxon>Tracheophyta</taxon>
        <taxon>Spermatophyta</taxon>
        <taxon>Magnoliopsida</taxon>
        <taxon>eudicotyledons</taxon>
        <taxon>Gunneridae</taxon>
        <taxon>Pentapetalae</taxon>
        <taxon>asterids</taxon>
        <taxon>lamiids</taxon>
        <taxon>Lamiales</taxon>
        <taxon>Pedaliaceae</taxon>
        <taxon>Sesamum</taxon>
    </lineage>
</organism>
<evidence type="ECO:0000256" key="7">
    <source>
        <dbReference type="SAM" id="Phobius"/>
    </source>
</evidence>
<reference evidence="9" key="1">
    <citation type="submission" date="2020-06" db="EMBL/GenBank/DDBJ databases">
        <authorList>
            <person name="Li T."/>
            <person name="Hu X."/>
            <person name="Zhang T."/>
            <person name="Song X."/>
            <person name="Zhang H."/>
            <person name="Dai N."/>
            <person name="Sheng W."/>
            <person name="Hou X."/>
            <person name="Wei L."/>
        </authorList>
    </citation>
    <scope>NUCLEOTIDE SEQUENCE</scope>
    <source>
        <strain evidence="9">3651</strain>
        <tissue evidence="9">Leaf</tissue>
    </source>
</reference>
<dbReference type="InterPro" id="IPR007656">
    <property type="entry name" value="GTD-bd"/>
</dbReference>
<name>A0AAE1YI13_9LAMI</name>
<dbReference type="EMBL" id="JACGWO010000004">
    <property type="protein sequence ID" value="KAK4430418.1"/>
    <property type="molecule type" value="Genomic_DNA"/>
</dbReference>
<evidence type="ECO:0000256" key="1">
    <source>
        <dbReference type="ARBA" id="ARBA00004167"/>
    </source>
</evidence>